<dbReference type="PANTHER" id="PTHR20898">
    <property type="entry name" value="DAEDALUS ON 3-RELATED-RELATED"/>
    <property type="match status" value="1"/>
</dbReference>
<dbReference type="EMBL" id="CP012524">
    <property type="protein sequence ID" value="ALC41231.1"/>
    <property type="molecule type" value="Genomic_DNA"/>
</dbReference>
<feature type="non-terminal residue" evidence="1">
    <location>
        <position position="1"/>
    </location>
</feature>
<organism evidence="1 2">
    <name type="scientific">Drosophila busckii</name>
    <name type="common">Fruit fly</name>
    <dbReference type="NCBI Taxonomy" id="30019"/>
    <lineage>
        <taxon>Eukaryota</taxon>
        <taxon>Metazoa</taxon>
        <taxon>Ecdysozoa</taxon>
        <taxon>Arthropoda</taxon>
        <taxon>Hexapoda</taxon>
        <taxon>Insecta</taxon>
        <taxon>Pterygota</taxon>
        <taxon>Neoptera</taxon>
        <taxon>Endopterygota</taxon>
        <taxon>Diptera</taxon>
        <taxon>Brachycera</taxon>
        <taxon>Muscomorpha</taxon>
        <taxon>Ephydroidea</taxon>
        <taxon>Drosophilidae</taxon>
        <taxon>Drosophila</taxon>
    </lineage>
</organism>
<dbReference type="AlphaFoldDB" id="A0A0M5J9X8"/>
<proteinExistence type="predicted"/>
<protein>
    <submittedName>
        <fullName evidence="1">Maker47</fullName>
    </submittedName>
</protein>
<dbReference type="Pfam" id="PF06477">
    <property type="entry name" value="DUF1091"/>
    <property type="match status" value="1"/>
</dbReference>
<evidence type="ECO:0000313" key="2">
    <source>
        <dbReference type="Proteomes" id="UP000494163"/>
    </source>
</evidence>
<dbReference type="OrthoDB" id="7727171at2759"/>
<name>A0A0M5J9X8_DROBS</name>
<dbReference type="PANTHER" id="PTHR20898:SF0">
    <property type="entry name" value="DAEDALUS ON 3-RELATED"/>
    <property type="match status" value="1"/>
</dbReference>
<dbReference type="Proteomes" id="UP000494163">
    <property type="component" value="Chromosome 2R"/>
</dbReference>
<evidence type="ECO:0000313" key="1">
    <source>
        <dbReference type="EMBL" id="ALC41231.1"/>
    </source>
</evidence>
<sequence>SSEVKFSNAVCESGNQSKLRVYQCRLRAINRHRIDFNYNATLFMDHTTFRLYAQMFKKENGFKPWLFNTTVDICRFFRKPYNPFFIIVYKAIKDYTSFNHTCPYTVSF</sequence>
<dbReference type="InterPro" id="IPR010512">
    <property type="entry name" value="DUF1091"/>
</dbReference>
<dbReference type="OMA" id="NTTVDIC"/>
<reference evidence="1 2" key="1">
    <citation type="submission" date="2015-08" db="EMBL/GenBank/DDBJ databases">
        <title>Ancestral chromatin configuration constrains chromatin evolution on differentiating sex chromosomes in Drosophila.</title>
        <authorList>
            <person name="Zhou Q."/>
            <person name="Bachtrog D."/>
        </authorList>
    </citation>
    <scope>NUCLEOTIDE SEQUENCE [LARGE SCALE GENOMIC DNA]</scope>
    <source>
        <tissue evidence="1">Whole larvae</tissue>
    </source>
</reference>
<accession>A0A0M5J9X8</accession>
<gene>
    <name evidence="1" type="ORF">Dbus_chr2Rg810</name>
</gene>
<keyword evidence="2" id="KW-1185">Reference proteome</keyword>